<evidence type="ECO:0000256" key="6">
    <source>
        <dbReference type="SAM" id="Phobius"/>
    </source>
</evidence>
<dbReference type="Pfam" id="PF02588">
    <property type="entry name" value="YitT_membrane"/>
    <property type="match status" value="1"/>
</dbReference>
<dbReference type="InterPro" id="IPR051461">
    <property type="entry name" value="UPF0750_membrane"/>
</dbReference>
<protein>
    <submittedName>
        <fullName evidence="7">YitT family protein</fullName>
    </submittedName>
</protein>
<keyword evidence="2" id="KW-1003">Cell membrane</keyword>
<dbReference type="GO" id="GO:0005886">
    <property type="term" value="C:plasma membrane"/>
    <property type="evidence" value="ECO:0007669"/>
    <property type="project" value="UniProtKB-SubCell"/>
</dbReference>
<keyword evidence="3 6" id="KW-0812">Transmembrane</keyword>
<keyword evidence="4 6" id="KW-1133">Transmembrane helix</keyword>
<comment type="caution">
    <text evidence="7">The sequence shown here is derived from an EMBL/GenBank/DDBJ whole genome shotgun (WGS) entry which is preliminary data.</text>
</comment>
<evidence type="ECO:0000313" key="8">
    <source>
        <dbReference type="Proteomes" id="UP000538292"/>
    </source>
</evidence>
<dbReference type="AlphaFoldDB" id="A0A7W1XR23"/>
<gene>
    <name evidence="7" type="ORF">H2C83_04415</name>
</gene>
<evidence type="ECO:0000313" key="7">
    <source>
        <dbReference type="EMBL" id="MBA4601575.1"/>
    </source>
</evidence>
<dbReference type="PANTHER" id="PTHR33545:SF5">
    <property type="entry name" value="UPF0750 MEMBRANE PROTEIN YITT"/>
    <property type="match status" value="1"/>
</dbReference>
<dbReference type="Proteomes" id="UP000538292">
    <property type="component" value="Unassembled WGS sequence"/>
</dbReference>
<evidence type="ECO:0000256" key="4">
    <source>
        <dbReference type="ARBA" id="ARBA00022989"/>
    </source>
</evidence>
<proteinExistence type="predicted"/>
<comment type="subcellular location">
    <subcellularLocation>
        <location evidence="1">Cell membrane</location>
        <topology evidence="1">Multi-pass membrane protein</topology>
    </subcellularLocation>
</comment>
<feature type="transmembrane region" description="Helical" evidence="6">
    <location>
        <begin position="48"/>
        <end position="69"/>
    </location>
</feature>
<sequence>MVESPILAAFWGSLLLGIGVGIIFRYSGFTDGVRQATFLIKKQVPVTAGQNVMVINLLILALAGLIFGWKQAVYSIFGYLVSLKTSEYVMNQFCMKSAVWIETEYSGWMKYVLKRTFKKSLSICQQISLIMRYLSLFQGGKGKPSKH</sequence>
<keyword evidence="8" id="KW-1185">Reference proteome</keyword>
<dbReference type="InterPro" id="IPR003740">
    <property type="entry name" value="YitT"/>
</dbReference>
<evidence type="ECO:0000256" key="2">
    <source>
        <dbReference type="ARBA" id="ARBA00022475"/>
    </source>
</evidence>
<name>A0A7W1XR23_9BACL</name>
<accession>A0A7W1XR23</accession>
<dbReference type="EMBL" id="JACEOL010000012">
    <property type="protein sequence ID" value="MBA4601575.1"/>
    <property type="molecule type" value="Genomic_DNA"/>
</dbReference>
<dbReference type="PANTHER" id="PTHR33545">
    <property type="entry name" value="UPF0750 MEMBRANE PROTEIN YITT-RELATED"/>
    <property type="match status" value="1"/>
</dbReference>
<feature type="transmembrane region" description="Helical" evidence="6">
    <location>
        <begin position="6"/>
        <end position="27"/>
    </location>
</feature>
<evidence type="ECO:0000256" key="3">
    <source>
        <dbReference type="ARBA" id="ARBA00022692"/>
    </source>
</evidence>
<keyword evidence="5 6" id="KW-0472">Membrane</keyword>
<reference evidence="7 8" key="1">
    <citation type="submission" date="2020-07" db="EMBL/GenBank/DDBJ databases">
        <title>Thermoactinomyces phylogeny.</title>
        <authorList>
            <person name="Dunlap C."/>
        </authorList>
    </citation>
    <scope>NUCLEOTIDE SEQUENCE [LARGE SCALE GENOMIC DNA]</scope>
    <source>
        <strain evidence="7 8">AMNI-1</strain>
    </source>
</reference>
<organism evidence="7 8">
    <name type="scientific">Thermoactinomyces mirandus</name>
    <dbReference type="NCBI Taxonomy" id="2756294"/>
    <lineage>
        <taxon>Bacteria</taxon>
        <taxon>Bacillati</taxon>
        <taxon>Bacillota</taxon>
        <taxon>Bacilli</taxon>
        <taxon>Bacillales</taxon>
        <taxon>Thermoactinomycetaceae</taxon>
        <taxon>Thermoactinomyces</taxon>
    </lineage>
</organism>
<evidence type="ECO:0000256" key="5">
    <source>
        <dbReference type="ARBA" id="ARBA00023136"/>
    </source>
</evidence>
<evidence type="ECO:0000256" key="1">
    <source>
        <dbReference type="ARBA" id="ARBA00004651"/>
    </source>
</evidence>